<evidence type="ECO:0000313" key="3">
    <source>
        <dbReference type="EMBL" id="CAP26786.2"/>
    </source>
</evidence>
<dbReference type="SUPFAM" id="SSF52058">
    <property type="entry name" value="L domain-like"/>
    <property type="match status" value="3"/>
</dbReference>
<dbReference type="PROSITE" id="PS50041">
    <property type="entry name" value="C_TYPE_LECTIN_2"/>
    <property type="match status" value="1"/>
</dbReference>
<dbReference type="RefSeq" id="XP_045093225.1">
    <property type="nucleotide sequence ID" value="XM_045237175.1"/>
</dbReference>
<dbReference type="InterPro" id="IPR053079">
    <property type="entry name" value="SPS2_domain"/>
</dbReference>
<dbReference type="PANTHER" id="PTHR21662">
    <property type="entry name" value="RECEPTOR PROTEIN-TYROSINE KINASE"/>
    <property type="match status" value="1"/>
</dbReference>
<proteinExistence type="predicted"/>
<dbReference type="CDD" id="cd00037">
    <property type="entry name" value="CLECT"/>
    <property type="match status" value="2"/>
</dbReference>
<dbReference type="HOGENOM" id="CLU_388426_0_0_1"/>
<organism evidence="3 4">
    <name type="scientific">Caenorhabditis briggsae</name>
    <dbReference type="NCBI Taxonomy" id="6238"/>
    <lineage>
        <taxon>Eukaryota</taxon>
        <taxon>Metazoa</taxon>
        <taxon>Ecdysozoa</taxon>
        <taxon>Nematoda</taxon>
        <taxon>Chromadorea</taxon>
        <taxon>Rhabditida</taxon>
        <taxon>Rhabditina</taxon>
        <taxon>Rhabditomorpha</taxon>
        <taxon>Rhabditoidea</taxon>
        <taxon>Rhabditidae</taxon>
        <taxon>Peloderinae</taxon>
        <taxon>Caenorhabditis</taxon>
    </lineage>
</organism>
<accession>A8X2C6</accession>
<dbReference type="Gene3D" id="3.80.20.20">
    <property type="entry name" value="Receptor L-domain"/>
    <property type="match status" value="3"/>
</dbReference>
<dbReference type="Proteomes" id="UP000008549">
    <property type="component" value="Unassembled WGS sequence"/>
</dbReference>
<sequence>MHQILLSLLLPTLFAFQHQCGLPSFMGIDSSYPAPDPSCIFNDSLITRENLKRFPKDCTTVCANITFDSTSGLTEKEINGTFSTLRVLFGTLKIEGTNFKNLNFFSSLQVIFYGIIIINNPKLTDITAFKRWSAYEVFTTHVFGNSALDFEPFCDRDWDRQYTDFNVYGNLKNCGCKNVRIEPKSLPYYRNCTTITSGSYNGLKITQTSQSMDLSGFLLLKNLSSELKVYNTQLEDLSFLKNLEVIDAEFGYKFLSIMDNPNLKRLGFESLKTILPENNTFTMEIKSNHQDFCITTNELQVLAVHRVDFLMTQMKLCEDLNRRDGEKVCHFGDLSTMDSDCLHIIGDVSINNENEKFVGKLKNVTFIYGSLTIKGTEELESLDFLSNFRQAANLKIDGERSDFTPEFDQTPMVRIISNEKLQKVWLHSMRSPPYPQPEGTHRIIEIDGNSMEIFRDQRECLLFQKLTQSQIKYNKQSCCEFGKPICPSGFKKTNDKCLKLYTKSLKHLEAEHEFSQFGGTLATIKTAVDNRAIYTLAASAGVNSIWIGLFCYANGNSTLCVHDDDSGPMIYTSFTFGDPNLQGNDGCVYMRTSGRTAAQWVTSSCGVAGMPFVCETPLTLGDQTCIHNYNGYCYLPSHELNLHKNDTSNATYSKASAICASYNATLASIHSKPEVDYIHALFKSSGAPGLLLGAIPVDGFYWNDSLMNPVF</sequence>
<evidence type="ECO:0000313" key="4">
    <source>
        <dbReference type="Proteomes" id="UP000008549"/>
    </source>
</evidence>
<feature type="signal peptide" evidence="1">
    <location>
        <begin position="1"/>
        <end position="15"/>
    </location>
</feature>
<dbReference type="InterPro" id="IPR001304">
    <property type="entry name" value="C-type_lectin-like"/>
</dbReference>
<dbReference type="InParanoid" id="A8X2C6"/>
<dbReference type="Gene3D" id="3.10.100.10">
    <property type="entry name" value="Mannose-Binding Protein A, subunit A"/>
    <property type="match status" value="2"/>
</dbReference>
<dbReference type="GeneID" id="8589421"/>
<keyword evidence="4" id="KW-1185">Reference proteome</keyword>
<dbReference type="EMBL" id="HE601320">
    <property type="protein sequence ID" value="CAP26786.2"/>
    <property type="molecule type" value="Genomic_DNA"/>
</dbReference>
<dbReference type="InterPro" id="IPR016187">
    <property type="entry name" value="CTDL_fold"/>
</dbReference>
<name>A8X2C6_CAEBR</name>
<dbReference type="KEGG" id="cbr:CBG_06490"/>
<dbReference type="SUPFAM" id="SSF56436">
    <property type="entry name" value="C-type lectin-like"/>
    <property type="match status" value="2"/>
</dbReference>
<feature type="chain" id="PRO_5012158044" evidence="1">
    <location>
        <begin position="16"/>
        <end position="711"/>
    </location>
</feature>
<gene>
    <name evidence="3" type="ORF">CBG06490</name>
    <name evidence="3" type="ORF">CBG_06490</name>
</gene>
<dbReference type="InterPro" id="IPR000494">
    <property type="entry name" value="Rcpt_L-dom"/>
</dbReference>
<evidence type="ECO:0000259" key="2">
    <source>
        <dbReference type="PROSITE" id="PS50041"/>
    </source>
</evidence>
<protein>
    <submittedName>
        <fullName evidence="3">Protein CBG06490</fullName>
    </submittedName>
</protein>
<dbReference type="Pfam" id="PF00059">
    <property type="entry name" value="Lectin_C"/>
    <property type="match status" value="1"/>
</dbReference>
<dbReference type="CTD" id="8589421"/>
<dbReference type="STRING" id="6238.A8X2C6"/>
<dbReference type="AlphaFoldDB" id="A8X2C6"/>
<dbReference type="OMA" id="CANITFD"/>
<dbReference type="InterPro" id="IPR036941">
    <property type="entry name" value="Rcpt_L-dom_sf"/>
</dbReference>
<feature type="domain" description="C-type lectin" evidence="2">
    <location>
        <begin position="493"/>
        <end position="605"/>
    </location>
</feature>
<dbReference type="SMART" id="SM00034">
    <property type="entry name" value="CLECT"/>
    <property type="match status" value="1"/>
</dbReference>
<dbReference type="PANTHER" id="PTHR21662:SF6">
    <property type="entry name" value="RECEPTOR L-DOMAIN DOMAIN-CONTAINING PROTEIN"/>
    <property type="match status" value="1"/>
</dbReference>
<evidence type="ECO:0000256" key="1">
    <source>
        <dbReference type="SAM" id="SignalP"/>
    </source>
</evidence>
<reference evidence="3 4" key="2">
    <citation type="journal article" date="2011" name="PLoS Genet.">
        <title>Caenorhabditis briggsae recombinant inbred line genotypes reveal inter-strain incompatibility and the evolution of recombination.</title>
        <authorList>
            <person name="Ross J.A."/>
            <person name="Koboldt D.C."/>
            <person name="Staisch J.E."/>
            <person name="Chamberlin H.M."/>
            <person name="Gupta B.P."/>
            <person name="Miller R.D."/>
            <person name="Baird S.E."/>
            <person name="Haag E.S."/>
        </authorList>
    </citation>
    <scope>NUCLEOTIDE SEQUENCE [LARGE SCALE GENOMIC DNA]</scope>
    <source>
        <strain evidence="3 4">AF16</strain>
    </source>
</reference>
<keyword evidence="1" id="KW-0732">Signal</keyword>
<reference evidence="3 4" key="1">
    <citation type="journal article" date="2003" name="PLoS Biol.">
        <title>The genome sequence of Caenorhabditis briggsae: a platform for comparative genomics.</title>
        <authorList>
            <person name="Stein L.D."/>
            <person name="Bao Z."/>
            <person name="Blasiar D."/>
            <person name="Blumenthal T."/>
            <person name="Brent M.R."/>
            <person name="Chen N."/>
            <person name="Chinwalla A."/>
            <person name="Clarke L."/>
            <person name="Clee C."/>
            <person name="Coghlan A."/>
            <person name="Coulson A."/>
            <person name="D'Eustachio P."/>
            <person name="Fitch D.H."/>
            <person name="Fulton L.A."/>
            <person name="Fulton R.E."/>
            <person name="Griffiths-Jones S."/>
            <person name="Harris T.W."/>
            <person name="Hillier L.W."/>
            <person name="Kamath R."/>
            <person name="Kuwabara P.E."/>
            <person name="Mardis E.R."/>
            <person name="Marra M.A."/>
            <person name="Miner T.L."/>
            <person name="Minx P."/>
            <person name="Mullikin J.C."/>
            <person name="Plumb R.W."/>
            <person name="Rogers J."/>
            <person name="Schein J.E."/>
            <person name="Sohrmann M."/>
            <person name="Spieth J."/>
            <person name="Stajich J.E."/>
            <person name="Wei C."/>
            <person name="Willey D."/>
            <person name="Wilson R.K."/>
            <person name="Durbin R."/>
            <person name="Waterston R.H."/>
        </authorList>
    </citation>
    <scope>NUCLEOTIDE SEQUENCE [LARGE SCALE GENOMIC DNA]</scope>
    <source>
        <strain evidence="3 4">AF16</strain>
    </source>
</reference>
<dbReference type="Pfam" id="PF01030">
    <property type="entry name" value="Recep_L_domain"/>
    <property type="match status" value="3"/>
</dbReference>
<dbReference type="eggNOG" id="KOG4297">
    <property type="taxonomic scope" value="Eukaryota"/>
</dbReference>
<dbReference type="InterPro" id="IPR016186">
    <property type="entry name" value="C-type_lectin-like/link_sf"/>
</dbReference>